<dbReference type="InterPro" id="IPR003646">
    <property type="entry name" value="SH3-like_bac-type"/>
</dbReference>
<evidence type="ECO:0000256" key="1">
    <source>
        <dbReference type="SAM" id="Phobius"/>
    </source>
</evidence>
<reference evidence="3" key="1">
    <citation type="submission" date="2018-06" db="EMBL/GenBank/DDBJ databases">
        <authorList>
            <person name="Zhirakovskaya E."/>
        </authorList>
    </citation>
    <scope>NUCLEOTIDE SEQUENCE</scope>
</reference>
<evidence type="ECO:0000313" key="3">
    <source>
        <dbReference type="EMBL" id="VAV83911.1"/>
    </source>
</evidence>
<proteinExistence type="predicted"/>
<dbReference type="Pfam" id="PF00515">
    <property type="entry name" value="TPR_1"/>
    <property type="match status" value="1"/>
</dbReference>
<dbReference type="PROSITE" id="PS50293">
    <property type="entry name" value="TPR_REGION"/>
    <property type="match status" value="1"/>
</dbReference>
<gene>
    <name evidence="3" type="ORF">MNBD_BACTEROID02-957</name>
</gene>
<accession>A0A3B0QUB5</accession>
<name>A0A3B0QUB5_9ZZZZ</name>
<dbReference type="SMART" id="SM00028">
    <property type="entry name" value="TPR"/>
    <property type="match status" value="2"/>
</dbReference>
<protein>
    <submittedName>
        <fullName evidence="3">Aerotolerance protein BatE</fullName>
    </submittedName>
</protein>
<feature type="transmembrane region" description="Helical" evidence="1">
    <location>
        <begin position="114"/>
        <end position="136"/>
    </location>
</feature>
<dbReference type="SUPFAM" id="SSF48452">
    <property type="entry name" value="TPR-like"/>
    <property type="match status" value="1"/>
</dbReference>
<dbReference type="Gene3D" id="1.25.40.10">
    <property type="entry name" value="Tetratricopeptide repeat domain"/>
    <property type="match status" value="1"/>
</dbReference>
<dbReference type="Pfam" id="PF06347">
    <property type="entry name" value="SH3_4"/>
    <property type="match status" value="1"/>
</dbReference>
<evidence type="ECO:0000259" key="2">
    <source>
        <dbReference type="SMART" id="SM00287"/>
    </source>
</evidence>
<feature type="domain" description="SH3b" evidence="2">
    <location>
        <begin position="177"/>
        <end position="239"/>
    </location>
</feature>
<keyword evidence="1" id="KW-0812">Transmembrane</keyword>
<dbReference type="PROSITE" id="PS50005">
    <property type="entry name" value="TPR"/>
    <property type="match status" value="1"/>
</dbReference>
<keyword evidence="1" id="KW-1133">Transmembrane helix</keyword>
<dbReference type="InterPro" id="IPR019734">
    <property type="entry name" value="TPR_rpt"/>
</dbReference>
<organism evidence="3">
    <name type="scientific">hydrothermal vent metagenome</name>
    <dbReference type="NCBI Taxonomy" id="652676"/>
    <lineage>
        <taxon>unclassified sequences</taxon>
        <taxon>metagenomes</taxon>
        <taxon>ecological metagenomes</taxon>
    </lineage>
</organism>
<dbReference type="Gene3D" id="2.30.30.40">
    <property type="entry name" value="SH3 Domains"/>
    <property type="match status" value="1"/>
</dbReference>
<feature type="transmembrane region" description="Helical" evidence="1">
    <location>
        <begin position="148"/>
        <end position="168"/>
    </location>
</feature>
<dbReference type="AlphaFoldDB" id="A0A3B0QUB5"/>
<keyword evidence="1" id="KW-0472">Membrane</keyword>
<dbReference type="InterPro" id="IPR010466">
    <property type="entry name" value="DUF1058"/>
</dbReference>
<dbReference type="InterPro" id="IPR011990">
    <property type="entry name" value="TPR-like_helical_dom_sf"/>
</dbReference>
<sequence length="239" mass="27633">MSGVVYAQSLDSLFVTANKLYQQESYDEALSLYQEIENNNVESAALYYNMANIYYKTNQVAPSIYYYEKAIKLEPNNKDITFNLEFAKRMTLDNIEALPKSLGQKFRDGIILRFTYNTWAIIAVSLAFLFALLFLLYHFSYSTEKKRIYFITSILAVIFVSLSSFFALKNYQYQETTITAIIFALQTQVKSAPTNSSEVNFELHEGTKVFVLESLDNWRKIKIADGKTGWMKEADLREL</sequence>
<dbReference type="EMBL" id="UOEB01000115">
    <property type="protein sequence ID" value="VAV83911.1"/>
    <property type="molecule type" value="Genomic_DNA"/>
</dbReference>
<dbReference type="SMART" id="SM00287">
    <property type="entry name" value="SH3b"/>
    <property type="match status" value="1"/>
</dbReference>